<evidence type="ECO:0000313" key="1">
    <source>
        <dbReference type="EMBL" id="MCX2839086.1"/>
    </source>
</evidence>
<reference evidence="1" key="1">
    <citation type="submission" date="2022-11" db="EMBL/GenBank/DDBJ databases">
        <title>Salinimicrobium profundisediminis sp. nov., isolated from deep-sea sediment of the Mariana Trench.</title>
        <authorList>
            <person name="Fu H."/>
        </authorList>
    </citation>
    <scope>NUCLEOTIDE SEQUENCE</scope>
    <source>
        <strain evidence="1">MT39</strain>
    </source>
</reference>
<sequence>MKTKIILFLLLAICSQDGHSQGMPVYDNTNFISLAKSLVESAKQTSQLLKTVEFLNEQKQRIEQVNSVIKQIRAVKEIIRNNQELVKVVQHDLEEVLNSPFIKPEEIERVTVSFHSIMDITMQDMEFMQQLLTSNLLKMTDAERLAILEAQKERSREMIVEVGLRTRRFKTIISFREMQSKINNRAINF</sequence>
<keyword evidence="2" id="KW-1185">Reference proteome</keyword>
<dbReference type="AlphaFoldDB" id="A0A9X3CYC0"/>
<dbReference type="Proteomes" id="UP001148482">
    <property type="component" value="Unassembled WGS sequence"/>
</dbReference>
<comment type="caution">
    <text evidence="1">The sequence shown here is derived from an EMBL/GenBank/DDBJ whole genome shotgun (WGS) entry which is preliminary data.</text>
</comment>
<name>A0A9X3CYC0_9FLAO</name>
<organism evidence="1 2">
    <name type="scientific">Salinimicrobium profundisediminis</name>
    <dbReference type="NCBI Taxonomy" id="2994553"/>
    <lineage>
        <taxon>Bacteria</taxon>
        <taxon>Pseudomonadati</taxon>
        <taxon>Bacteroidota</taxon>
        <taxon>Flavobacteriia</taxon>
        <taxon>Flavobacteriales</taxon>
        <taxon>Flavobacteriaceae</taxon>
        <taxon>Salinimicrobium</taxon>
    </lineage>
</organism>
<gene>
    <name evidence="1" type="ORF">OQ279_13095</name>
</gene>
<accession>A0A9X3CYC0</accession>
<dbReference type="EMBL" id="JAPJDA010000021">
    <property type="protein sequence ID" value="MCX2839086.1"/>
    <property type="molecule type" value="Genomic_DNA"/>
</dbReference>
<proteinExistence type="predicted"/>
<dbReference type="RefSeq" id="WP_266070402.1">
    <property type="nucleotide sequence ID" value="NZ_JAPJDA010000021.1"/>
</dbReference>
<evidence type="ECO:0000313" key="2">
    <source>
        <dbReference type="Proteomes" id="UP001148482"/>
    </source>
</evidence>
<protein>
    <submittedName>
        <fullName evidence="1">Conjugal transfer protein</fullName>
    </submittedName>
</protein>